<gene>
    <name evidence="3" type="ORF">KME65_15355</name>
</gene>
<comment type="caution">
    <text evidence="3">The sequence shown here is derived from an EMBL/GenBank/DDBJ whole genome shotgun (WGS) entry which is preliminary data.</text>
</comment>
<dbReference type="InterPro" id="IPR052710">
    <property type="entry name" value="CAAX_protease"/>
</dbReference>
<evidence type="ECO:0000313" key="3">
    <source>
        <dbReference type="EMBL" id="MBT2990331.1"/>
    </source>
</evidence>
<dbReference type="PANTHER" id="PTHR36435">
    <property type="entry name" value="SLR1288 PROTEIN"/>
    <property type="match status" value="1"/>
</dbReference>
<protein>
    <submittedName>
        <fullName evidence="3">CPBP family intramembrane metalloprotease</fullName>
    </submittedName>
</protein>
<sequence>MNRQFPIKGRYIVAVWFLPFLYLPGVDAIYNALFEEYVWNWYALLYMIYAQLLLGITLSGLILYHKLDWQLMLAKADRSEYPPAIQLTAFIFLFSIAAAYALFYPLSFVIPDFVQYWYIDIPEIVYLSEGSFHITENILSLLSLVILAPVFEEIAFRGILLHSWSEKWGINRAILISSLLFGVAHPDPIGATAFGVAMSVLYLRTQTLIVPMVCHALNNLVVWLYEAGYTIALGPDYEYTLEEFQSSWPIGVACAILALAWAYLYITGDKHYRTWSLPRIHQADQE</sequence>
<keyword evidence="3" id="KW-0378">Hydrolase</keyword>
<feature type="transmembrane region" description="Helical" evidence="1">
    <location>
        <begin position="138"/>
        <end position="161"/>
    </location>
</feature>
<proteinExistence type="predicted"/>
<feature type="transmembrane region" description="Helical" evidence="1">
    <location>
        <begin position="173"/>
        <end position="203"/>
    </location>
</feature>
<feature type="transmembrane region" description="Helical" evidence="1">
    <location>
        <begin position="39"/>
        <end position="64"/>
    </location>
</feature>
<dbReference type="EMBL" id="JAHHGM010000016">
    <property type="protein sequence ID" value="MBT2990331.1"/>
    <property type="molecule type" value="Genomic_DNA"/>
</dbReference>
<dbReference type="PANTHER" id="PTHR36435:SF1">
    <property type="entry name" value="CAAX AMINO TERMINAL PROTEASE FAMILY PROTEIN"/>
    <property type="match status" value="1"/>
</dbReference>
<keyword evidence="3" id="KW-0482">Metalloprotease</keyword>
<dbReference type="AlphaFoldDB" id="A0A944QWJ0"/>
<dbReference type="GO" id="GO:0080120">
    <property type="term" value="P:CAAX-box protein maturation"/>
    <property type="evidence" value="ECO:0007669"/>
    <property type="project" value="UniProtKB-ARBA"/>
</dbReference>
<dbReference type="Proteomes" id="UP000770889">
    <property type="component" value="Unassembled WGS sequence"/>
</dbReference>
<organism evidence="3 4">
    <name type="scientific">Candidatus Thiodiazotropha taylori</name>
    <dbReference type="NCBI Taxonomy" id="2792791"/>
    <lineage>
        <taxon>Bacteria</taxon>
        <taxon>Pseudomonadati</taxon>
        <taxon>Pseudomonadota</taxon>
        <taxon>Gammaproteobacteria</taxon>
        <taxon>Chromatiales</taxon>
        <taxon>Sedimenticolaceae</taxon>
        <taxon>Candidatus Thiodiazotropha</taxon>
    </lineage>
</organism>
<keyword evidence="3" id="KW-0645">Protease</keyword>
<name>A0A944QWJ0_9GAMM</name>
<dbReference type="Pfam" id="PF02517">
    <property type="entry name" value="Rce1-like"/>
    <property type="match status" value="1"/>
</dbReference>
<evidence type="ECO:0000313" key="4">
    <source>
        <dbReference type="Proteomes" id="UP000770889"/>
    </source>
</evidence>
<keyword evidence="1" id="KW-0472">Membrane</keyword>
<dbReference type="GO" id="GO:0008237">
    <property type="term" value="F:metallopeptidase activity"/>
    <property type="evidence" value="ECO:0007669"/>
    <property type="project" value="UniProtKB-KW"/>
</dbReference>
<dbReference type="InterPro" id="IPR003675">
    <property type="entry name" value="Rce1/LyrA-like_dom"/>
</dbReference>
<dbReference type="GO" id="GO:0004175">
    <property type="term" value="F:endopeptidase activity"/>
    <property type="evidence" value="ECO:0007669"/>
    <property type="project" value="UniProtKB-ARBA"/>
</dbReference>
<keyword evidence="1" id="KW-1133">Transmembrane helix</keyword>
<evidence type="ECO:0000256" key="1">
    <source>
        <dbReference type="SAM" id="Phobius"/>
    </source>
</evidence>
<accession>A0A944QWJ0</accession>
<reference evidence="3 4" key="1">
    <citation type="submission" date="2021-05" db="EMBL/GenBank/DDBJ databases">
        <title>Genetic and Functional Diversity in Clade A Lucinid endosymbionts from the Bahamas.</title>
        <authorList>
            <person name="Giani N.M."/>
            <person name="Engel A.S."/>
            <person name="Campbell B.J."/>
        </authorList>
    </citation>
    <scope>NUCLEOTIDE SEQUENCE [LARGE SCALE GENOMIC DNA]</scope>
    <source>
        <strain evidence="3">LUC16012Gg_MoonRockCtena</strain>
    </source>
</reference>
<feature type="transmembrane region" description="Helical" evidence="1">
    <location>
        <begin position="12"/>
        <end position="33"/>
    </location>
</feature>
<feature type="transmembrane region" description="Helical" evidence="1">
    <location>
        <begin position="248"/>
        <end position="266"/>
    </location>
</feature>
<feature type="transmembrane region" description="Helical" evidence="1">
    <location>
        <begin position="84"/>
        <end position="103"/>
    </location>
</feature>
<keyword evidence="1" id="KW-0812">Transmembrane</keyword>
<feature type="domain" description="CAAX prenyl protease 2/Lysostaphin resistance protein A-like" evidence="2">
    <location>
        <begin position="137"/>
        <end position="221"/>
    </location>
</feature>
<evidence type="ECO:0000259" key="2">
    <source>
        <dbReference type="Pfam" id="PF02517"/>
    </source>
</evidence>